<evidence type="ECO:0000256" key="1">
    <source>
        <dbReference type="SAM" id="MobiDB-lite"/>
    </source>
</evidence>
<reference evidence="2" key="1">
    <citation type="journal article" date="2023" name="GigaByte">
        <title>Genome assembly of the bearded iris, Iris pallida Lam.</title>
        <authorList>
            <person name="Bruccoleri R.E."/>
            <person name="Oakeley E.J."/>
            <person name="Faust A.M.E."/>
            <person name="Altorfer M."/>
            <person name="Dessus-Babus S."/>
            <person name="Burckhardt D."/>
            <person name="Oertli M."/>
            <person name="Naumann U."/>
            <person name="Petersen F."/>
            <person name="Wong J."/>
        </authorList>
    </citation>
    <scope>NUCLEOTIDE SEQUENCE</scope>
    <source>
        <strain evidence="2">GSM-AAB239-AS_SAM_17_03QT</strain>
    </source>
</reference>
<organism evidence="2 3">
    <name type="scientific">Iris pallida</name>
    <name type="common">Sweet iris</name>
    <dbReference type="NCBI Taxonomy" id="29817"/>
    <lineage>
        <taxon>Eukaryota</taxon>
        <taxon>Viridiplantae</taxon>
        <taxon>Streptophyta</taxon>
        <taxon>Embryophyta</taxon>
        <taxon>Tracheophyta</taxon>
        <taxon>Spermatophyta</taxon>
        <taxon>Magnoliopsida</taxon>
        <taxon>Liliopsida</taxon>
        <taxon>Asparagales</taxon>
        <taxon>Iridaceae</taxon>
        <taxon>Iridoideae</taxon>
        <taxon>Irideae</taxon>
        <taxon>Iris</taxon>
    </lineage>
</organism>
<reference evidence="2" key="2">
    <citation type="submission" date="2023-04" db="EMBL/GenBank/DDBJ databases">
        <authorList>
            <person name="Bruccoleri R.E."/>
            <person name="Oakeley E.J."/>
            <person name="Faust A.-M."/>
            <person name="Dessus-Babus S."/>
            <person name="Altorfer M."/>
            <person name="Burckhardt D."/>
            <person name="Oertli M."/>
            <person name="Naumann U."/>
            <person name="Petersen F."/>
            <person name="Wong J."/>
        </authorList>
    </citation>
    <scope>NUCLEOTIDE SEQUENCE</scope>
    <source>
        <strain evidence="2">GSM-AAB239-AS_SAM_17_03QT</strain>
        <tissue evidence="2">Leaf</tissue>
    </source>
</reference>
<dbReference type="AlphaFoldDB" id="A0AAX6HG64"/>
<accession>A0AAX6HG64</accession>
<sequence length="88" mass="9372">MQASGGRRPIRGLRRRRTPGEAPDLGRLQAVGAGSSILGGDSENLTSTIFPSPQVGLITTICCTDTNMTRHCTDTVSRNLIWSDTCPA</sequence>
<evidence type="ECO:0000313" key="2">
    <source>
        <dbReference type="EMBL" id="KAJ6839722.1"/>
    </source>
</evidence>
<feature type="compositionally biased region" description="Basic residues" evidence="1">
    <location>
        <begin position="8"/>
        <end position="17"/>
    </location>
</feature>
<gene>
    <name evidence="2" type="ORF">M6B38_313810</name>
</gene>
<name>A0AAX6HG64_IRIPA</name>
<comment type="caution">
    <text evidence="2">The sequence shown here is derived from an EMBL/GenBank/DDBJ whole genome shotgun (WGS) entry which is preliminary data.</text>
</comment>
<dbReference type="EMBL" id="JANAVB010009799">
    <property type="protein sequence ID" value="KAJ6839722.1"/>
    <property type="molecule type" value="Genomic_DNA"/>
</dbReference>
<evidence type="ECO:0000313" key="3">
    <source>
        <dbReference type="Proteomes" id="UP001140949"/>
    </source>
</evidence>
<keyword evidence="3" id="KW-1185">Reference proteome</keyword>
<proteinExistence type="predicted"/>
<dbReference type="Proteomes" id="UP001140949">
    <property type="component" value="Unassembled WGS sequence"/>
</dbReference>
<protein>
    <submittedName>
        <fullName evidence="2">Guanine nucleotide-binding protein subunit gamma 1</fullName>
    </submittedName>
</protein>
<feature type="region of interest" description="Disordered" evidence="1">
    <location>
        <begin position="1"/>
        <end position="27"/>
    </location>
</feature>